<dbReference type="EMBL" id="JAANQT010000014">
    <property type="protein sequence ID" value="KAG1315951.1"/>
    <property type="molecule type" value="Genomic_DNA"/>
</dbReference>
<comment type="caution">
    <text evidence="7">The sequence shown here is derived from an EMBL/GenBank/DDBJ whole genome shotgun (WGS) entry which is preliminary data.</text>
</comment>
<proteinExistence type="inferred from homology"/>
<evidence type="ECO:0000313" key="7">
    <source>
        <dbReference type="EMBL" id="KAG1315951.1"/>
    </source>
</evidence>
<sequence>MSQAIKIQAIIDTVCPWCFIGKRRLDKAIEKFKAVHSNVSIQVNYLPYELDSERKTVNKKESYIKKFGETRFNSMLPMITETAAGEGIDLKFGGVISNTFDSHRLIWWSNQFGKQADLVEEICKLYFERNEDLADHETLSNAAERAGLVKKQAFDFIKSNEGISEVRSLLRQNVYYNVNGVPHYIINDKYAVSGAQEPDTLVEADASTVTIRTRKFLTNRLLQRKQMVVDVIHPGLANVSKDELRAKIAKMYKAEKEVVSVFGFKTHFGGGKTTGFALIYDNLEALKKFEPRYRLVRYGLAEPPKGGRKQRKEKKNREKKFRGVKKTKKVRKE</sequence>
<dbReference type="InterPro" id="IPR053709">
    <property type="entry name" value="eRP_eS24_sf"/>
</dbReference>
<dbReference type="GO" id="GO:0016491">
    <property type="term" value="F:oxidoreductase activity"/>
    <property type="evidence" value="ECO:0007669"/>
    <property type="project" value="InterPro"/>
</dbReference>
<organism evidence="7 8">
    <name type="scientific">Rhizopus oryzae</name>
    <name type="common">Mucormycosis agent</name>
    <name type="synonym">Rhizopus arrhizus var. delemar</name>
    <dbReference type="NCBI Taxonomy" id="64495"/>
    <lineage>
        <taxon>Eukaryota</taxon>
        <taxon>Fungi</taxon>
        <taxon>Fungi incertae sedis</taxon>
        <taxon>Mucoromycota</taxon>
        <taxon>Mucoromycotina</taxon>
        <taxon>Mucoromycetes</taxon>
        <taxon>Mucorales</taxon>
        <taxon>Mucorineae</taxon>
        <taxon>Rhizopodaceae</taxon>
        <taxon>Rhizopus</taxon>
    </lineage>
</organism>
<evidence type="ECO:0000256" key="1">
    <source>
        <dbReference type="ARBA" id="ARBA00009680"/>
    </source>
</evidence>
<evidence type="ECO:0000256" key="5">
    <source>
        <dbReference type="SAM" id="MobiDB-lite"/>
    </source>
</evidence>
<feature type="compositionally biased region" description="Basic residues" evidence="5">
    <location>
        <begin position="306"/>
        <end position="333"/>
    </location>
</feature>
<dbReference type="SUPFAM" id="SSF52833">
    <property type="entry name" value="Thioredoxin-like"/>
    <property type="match status" value="1"/>
</dbReference>
<dbReference type="HAMAP" id="MF_00545">
    <property type="entry name" value="Ribosomal_eS24"/>
    <property type="match status" value="1"/>
</dbReference>
<dbReference type="FunFam" id="3.30.70.3370:FF:000001">
    <property type="entry name" value="40S ribosomal protein S24"/>
    <property type="match status" value="1"/>
</dbReference>
<accession>A0A9P7BXF8</accession>
<dbReference type="InterPro" id="IPR036249">
    <property type="entry name" value="Thioredoxin-like_sf"/>
</dbReference>
<dbReference type="OrthoDB" id="1930760at2759"/>
<evidence type="ECO:0000256" key="2">
    <source>
        <dbReference type="ARBA" id="ARBA00022980"/>
    </source>
</evidence>
<dbReference type="InterPro" id="IPR001853">
    <property type="entry name" value="DSBA-like_thioredoxin_dom"/>
</dbReference>
<dbReference type="InterPro" id="IPR012678">
    <property type="entry name" value="Ribosomal_uL23/eL15/eS24_sf"/>
</dbReference>
<dbReference type="Gene3D" id="3.30.70.3370">
    <property type="match status" value="1"/>
</dbReference>
<evidence type="ECO:0000256" key="3">
    <source>
        <dbReference type="ARBA" id="ARBA00023274"/>
    </source>
</evidence>
<feature type="region of interest" description="Disordered" evidence="5">
    <location>
        <begin position="300"/>
        <end position="333"/>
    </location>
</feature>
<evidence type="ECO:0000313" key="8">
    <source>
        <dbReference type="Proteomes" id="UP000716291"/>
    </source>
</evidence>
<dbReference type="GO" id="GO:0003735">
    <property type="term" value="F:structural constituent of ribosome"/>
    <property type="evidence" value="ECO:0007669"/>
    <property type="project" value="InterPro"/>
</dbReference>
<feature type="domain" description="DSBA-like thioredoxin" evidence="6">
    <location>
        <begin position="9"/>
        <end position="203"/>
    </location>
</feature>
<dbReference type="InterPro" id="IPR018098">
    <property type="entry name" value="Ribosomal_eS24_CS"/>
</dbReference>
<gene>
    <name evidence="7" type="ORF">G6F64_000235</name>
</gene>
<dbReference type="Pfam" id="PF01282">
    <property type="entry name" value="Ribosomal_S24e"/>
    <property type="match status" value="1"/>
</dbReference>
<reference evidence="7" key="1">
    <citation type="journal article" date="2020" name="Microb. Genom.">
        <title>Genetic diversity of clinical and environmental Mucorales isolates obtained from an investigation of mucormycosis cases among solid organ transplant recipients.</title>
        <authorList>
            <person name="Nguyen M.H."/>
            <person name="Kaul D."/>
            <person name="Muto C."/>
            <person name="Cheng S.J."/>
            <person name="Richter R.A."/>
            <person name="Bruno V.M."/>
            <person name="Liu G."/>
            <person name="Beyhan S."/>
            <person name="Sundermann A.J."/>
            <person name="Mounaud S."/>
            <person name="Pasculle A.W."/>
            <person name="Nierman W.C."/>
            <person name="Driscoll E."/>
            <person name="Cumbie R."/>
            <person name="Clancy C.J."/>
            <person name="Dupont C.L."/>
        </authorList>
    </citation>
    <scope>NUCLEOTIDE SEQUENCE</scope>
    <source>
        <strain evidence="7">GL11</strain>
    </source>
</reference>
<dbReference type="CDD" id="cd03024">
    <property type="entry name" value="DsbA_FrnE"/>
    <property type="match status" value="1"/>
</dbReference>
<evidence type="ECO:0000259" key="6">
    <source>
        <dbReference type="Pfam" id="PF01323"/>
    </source>
</evidence>
<dbReference type="AlphaFoldDB" id="A0A9P7BXF8"/>
<dbReference type="GO" id="GO:0006412">
    <property type="term" value="P:translation"/>
    <property type="evidence" value="ECO:0007669"/>
    <property type="project" value="InterPro"/>
</dbReference>
<name>A0A9P7BXF8_RHIOR</name>
<dbReference type="Pfam" id="PF01323">
    <property type="entry name" value="DSBA"/>
    <property type="match status" value="1"/>
</dbReference>
<dbReference type="PANTHER" id="PTHR10496">
    <property type="entry name" value="40S RIBOSOMAL PROTEIN S24"/>
    <property type="match status" value="1"/>
</dbReference>
<dbReference type="InterPro" id="IPR001976">
    <property type="entry name" value="Ribosomal_eS24"/>
</dbReference>
<keyword evidence="3" id="KW-0687">Ribonucleoprotein</keyword>
<dbReference type="Gene3D" id="3.40.30.10">
    <property type="entry name" value="Glutaredoxin"/>
    <property type="match status" value="1"/>
</dbReference>
<keyword evidence="8" id="KW-1185">Reference proteome</keyword>
<dbReference type="GO" id="GO:0005840">
    <property type="term" value="C:ribosome"/>
    <property type="evidence" value="ECO:0007669"/>
    <property type="project" value="UniProtKB-KW"/>
</dbReference>
<evidence type="ECO:0000256" key="4">
    <source>
        <dbReference type="RuleBase" id="RU004383"/>
    </source>
</evidence>
<dbReference type="SUPFAM" id="SSF54189">
    <property type="entry name" value="Ribosomal proteins S24e, L23 and L15e"/>
    <property type="match status" value="1"/>
</dbReference>
<protein>
    <recommendedName>
        <fullName evidence="4">40S ribosomal protein S24</fullName>
    </recommendedName>
</protein>
<keyword evidence="2" id="KW-0689">Ribosomal protein</keyword>
<dbReference type="GO" id="GO:1990904">
    <property type="term" value="C:ribonucleoprotein complex"/>
    <property type="evidence" value="ECO:0007669"/>
    <property type="project" value="UniProtKB-KW"/>
</dbReference>
<comment type="similarity">
    <text evidence="1 4">Belongs to the eukaryotic ribosomal protein eS24 family.</text>
</comment>
<dbReference type="PROSITE" id="PS00529">
    <property type="entry name" value="RIBOSOMAL_S24E"/>
    <property type="match status" value="1"/>
</dbReference>
<dbReference type="Proteomes" id="UP000716291">
    <property type="component" value="Unassembled WGS sequence"/>
</dbReference>